<dbReference type="FunFam" id="3.30.70.2570:FF:000001">
    <property type="entry name" value="Translation factor GUF1, mitochondrial"/>
    <property type="match status" value="1"/>
</dbReference>
<keyword evidence="6 12" id="KW-0342">GTP-binding</keyword>
<dbReference type="GO" id="GO:0005525">
    <property type="term" value="F:GTP binding"/>
    <property type="evidence" value="ECO:0007669"/>
    <property type="project" value="UniProtKB-UniRule"/>
</dbReference>
<dbReference type="InterPro" id="IPR005225">
    <property type="entry name" value="Small_GTP-bd"/>
</dbReference>
<accession>B6XV12</accession>
<dbReference type="GO" id="GO:0003924">
    <property type="term" value="F:GTPase activity"/>
    <property type="evidence" value="ECO:0007669"/>
    <property type="project" value="UniProtKB-UniRule"/>
</dbReference>
<dbReference type="Pfam" id="PF00009">
    <property type="entry name" value="GTP_EFTU"/>
    <property type="match status" value="1"/>
</dbReference>
<reference evidence="15 16" key="2">
    <citation type="submission" date="2008-10" db="EMBL/GenBank/DDBJ databases">
        <authorList>
            <person name="Fulton L."/>
            <person name="Clifton S."/>
            <person name="Fulton B."/>
            <person name="Xu J."/>
            <person name="Minx P."/>
            <person name="Pepin K.H."/>
            <person name="Johnson M."/>
            <person name="Bhonagiri V."/>
            <person name="Nash W.E."/>
            <person name="Mardis E.R."/>
            <person name="Wilson R.K."/>
        </authorList>
    </citation>
    <scope>NUCLEOTIDE SEQUENCE [LARGE SCALE GENOMIC DNA]</scope>
    <source>
        <strain evidence="15 16">DSM 16992</strain>
    </source>
</reference>
<comment type="similarity">
    <text evidence="10">Belongs to the GTP-binding elongation factor family. LepA subfamily.</text>
</comment>
<dbReference type="NCBIfam" id="TIGR01393">
    <property type="entry name" value="lepA"/>
    <property type="match status" value="1"/>
</dbReference>
<feature type="binding site" evidence="12">
    <location>
        <begin position="152"/>
        <end position="155"/>
    </location>
    <ligand>
        <name>GTP</name>
        <dbReference type="ChEBI" id="CHEBI:37565"/>
    </ligand>
</feature>
<dbReference type="InterPro" id="IPR013842">
    <property type="entry name" value="LepA_CTD"/>
</dbReference>
<comment type="subcellular location">
    <subcellularLocation>
        <location evidence="12">Cell membrane</location>
        <topology evidence="12">Peripheral membrane protein</topology>
        <orientation evidence="12">Cytoplasmic side</orientation>
    </subcellularLocation>
</comment>
<sequence>MRRIFQEEDGVGQQHNQPGFTDQSLIRNFCIIAHIDHGKSTVADRILQLSGIVPEREMRDRFLDRMDIEQERGITIKSQAVRVPWTFDGTEYTLGMIDTPGHVDFTYEVSRALAACEGAVLLVDATQGIEAQTLSNLYMAIDHDLAIIPVLNKIDLPSAEPDKHAEEIAGLIGCDPSEVLRVSGKTGEGVSELLDRIVADVPAPTGDPDAPARALIFDSVYDSYRGIVTYIRMVDGELRSREKLHMMGIGMTHDPIEIGVISPDMMPTKALGAGEVGYVITGAKDVSQSKVGDTITSALKPAADPLEGYRDPQPMVYAGLFPIDNAQYPELREALDKLKLNDAALIYEPETSVALGFGFRCGFLGLLHMEIVTERLSREFNLDLISTAPNVPYEVTAEDNSVYRVTNPSEFPDGKIKQIVEPMVAADIITPKEFIGAVMDLCQDHRGQMGTMEYISADRVEMHYRIPLAEIVFDFFDQLKSRTKGYASLDYHEDGEQSADLVKVDILIQGEKVDAFSAIVHKDKAYSYGVMMTKKLRELIPRQQFEIPIQAAIGSRIIARENIRALRKDVLAKCYGGDISRKRKLLEKQKAGKKRMKMLGHVEVPQEAFIAALSTGETGNDRDTKDKIRAAQKTEG</sequence>
<evidence type="ECO:0000259" key="14">
    <source>
        <dbReference type="PROSITE" id="PS51722"/>
    </source>
</evidence>
<evidence type="ECO:0000256" key="12">
    <source>
        <dbReference type="HAMAP-Rule" id="MF_00071"/>
    </source>
</evidence>
<keyword evidence="5 12" id="KW-0648">Protein biosynthesis</keyword>
<dbReference type="CDD" id="cd01890">
    <property type="entry name" value="LepA"/>
    <property type="match status" value="1"/>
</dbReference>
<feature type="domain" description="Tr-type G" evidence="14">
    <location>
        <begin position="24"/>
        <end position="205"/>
    </location>
</feature>
<dbReference type="InterPro" id="IPR031157">
    <property type="entry name" value="G_TR_CS"/>
</dbReference>
<dbReference type="GO" id="GO:0003746">
    <property type="term" value="F:translation elongation factor activity"/>
    <property type="evidence" value="ECO:0007669"/>
    <property type="project" value="UniProtKB-UniRule"/>
</dbReference>
<dbReference type="Pfam" id="PF06421">
    <property type="entry name" value="LepA_C"/>
    <property type="match status" value="1"/>
</dbReference>
<dbReference type="GO" id="GO:0043022">
    <property type="term" value="F:ribosome binding"/>
    <property type="evidence" value="ECO:0007669"/>
    <property type="project" value="UniProtKB-UniRule"/>
</dbReference>
<dbReference type="EC" id="3.6.5.n1" evidence="11 12"/>
<dbReference type="SMART" id="SM00838">
    <property type="entry name" value="EFG_C"/>
    <property type="match status" value="1"/>
</dbReference>
<dbReference type="InterPro" id="IPR027417">
    <property type="entry name" value="P-loop_NTPase"/>
</dbReference>
<evidence type="ECO:0000256" key="7">
    <source>
        <dbReference type="ARBA" id="ARBA00023136"/>
    </source>
</evidence>
<dbReference type="Pfam" id="PF00679">
    <property type="entry name" value="EFG_C"/>
    <property type="match status" value="1"/>
</dbReference>
<dbReference type="Gene3D" id="3.30.70.870">
    <property type="entry name" value="Elongation Factor G (Translational Gtpase), domain 3"/>
    <property type="match status" value="1"/>
</dbReference>
<dbReference type="Pfam" id="PF03144">
    <property type="entry name" value="GTP_EFTU_D2"/>
    <property type="match status" value="1"/>
</dbReference>
<reference evidence="15 16" key="1">
    <citation type="submission" date="2008-10" db="EMBL/GenBank/DDBJ databases">
        <title>Draft genome sequence of Bifidobacterium catenulatum (DSM 16992).</title>
        <authorList>
            <person name="Sudarsanam P."/>
            <person name="Ley R."/>
            <person name="Guruge J."/>
            <person name="Turnbaugh P.J."/>
            <person name="Mahowald M."/>
            <person name="Liep D."/>
            <person name="Gordon J."/>
        </authorList>
    </citation>
    <scope>NUCLEOTIDE SEQUENCE [LARGE SCALE GENOMIC DNA]</scope>
    <source>
        <strain evidence="15 16">DSM 16992</strain>
    </source>
</reference>
<name>B6XV12_9BIFI</name>
<evidence type="ECO:0000256" key="4">
    <source>
        <dbReference type="ARBA" id="ARBA00022801"/>
    </source>
</evidence>
<evidence type="ECO:0000256" key="6">
    <source>
        <dbReference type="ARBA" id="ARBA00023134"/>
    </source>
</evidence>
<evidence type="ECO:0000256" key="2">
    <source>
        <dbReference type="ARBA" id="ARBA00022475"/>
    </source>
</evidence>
<evidence type="ECO:0000256" key="3">
    <source>
        <dbReference type="ARBA" id="ARBA00022741"/>
    </source>
</evidence>
<feature type="binding site" evidence="12">
    <location>
        <begin position="36"/>
        <end position="41"/>
    </location>
    <ligand>
        <name>GTP</name>
        <dbReference type="ChEBI" id="CHEBI:37565"/>
    </ligand>
</feature>
<dbReference type="PRINTS" id="PR00315">
    <property type="entry name" value="ELONGATNFCT"/>
</dbReference>
<dbReference type="InterPro" id="IPR035654">
    <property type="entry name" value="LepA_IV"/>
</dbReference>
<dbReference type="FunFam" id="2.40.30.10:FF:000015">
    <property type="entry name" value="Translation factor GUF1, mitochondrial"/>
    <property type="match status" value="1"/>
</dbReference>
<evidence type="ECO:0000256" key="5">
    <source>
        <dbReference type="ARBA" id="ARBA00022917"/>
    </source>
</evidence>
<dbReference type="InterPro" id="IPR009000">
    <property type="entry name" value="Transl_B-barrel_sf"/>
</dbReference>
<comment type="similarity">
    <text evidence="1 12">Belongs to the TRAFAC class translation factor GTPase superfamily. Classic translation factor GTPase family. LepA subfamily.</text>
</comment>
<evidence type="ECO:0000256" key="11">
    <source>
        <dbReference type="ARBA" id="ARBA00066744"/>
    </source>
</evidence>
<dbReference type="FunFam" id="3.30.70.240:FF:000007">
    <property type="entry name" value="Translation factor GUF1, mitochondrial"/>
    <property type="match status" value="1"/>
</dbReference>
<comment type="catalytic activity">
    <reaction evidence="8 12">
        <text>GTP + H2O = GDP + phosphate + H(+)</text>
        <dbReference type="Rhea" id="RHEA:19669"/>
        <dbReference type="ChEBI" id="CHEBI:15377"/>
        <dbReference type="ChEBI" id="CHEBI:15378"/>
        <dbReference type="ChEBI" id="CHEBI:37565"/>
        <dbReference type="ChEBI" id="CHEBI:43474"/>
        <dbReference type="ChEBI" id="CHEBI:58189"/>
        <dbReference type="EC" id="3.6.5.n1"/>
    </reaction>
</comment>
<evidence type="ECO:0000256" key="10">
    <source>
        <dbReference type="ARBA" id="ARBA00061052"/>
    </source>
</evidence>
<keyword evidence="3 12" id="KW-0547">Nucleotide-binding</keyword>
<organism evidence="15 16">
    <name type="scientific">Bifidobacterium catenulatum DSM 16992 = JCM 1194 = LMG 11043</name>
    <dbReference type="NCBI Taxonomy" id="566552"/>
    <lineage>
        <taxon>Bacteria</taxon>
        <taxon>Bacillati</taxon>
        <taxon>Actinomycetota</taxon>
        <taxon>Actinomycetes</taxon>
        <taxon>Bifidobacteriales</taxon>
        <taxon>Bifidobacteriaceae</taxon>
        <taxon>Bifidobacterium</taxon>
    </lineage>
</organism>
<dbReference type="InterPro" id="IPR000795">
    <property type="entry name" value="T_Tr_GTP-bd_dom"/>
</dbReference>
<dbReference type="FunFam" id="3.40.50.300:FF:000078">
    <property type="entry name" value="Elongation factor 4"/>
    <property type="match status" value="1"/>
</dbReference>
<dbReference type="InterPro" id="IPR006297">
    <property type="entry name" value="EF-4"/>
</dbReference>
<keyword evidence="4 12" id="KW-0378">Hydrolase</keyword>
<dbReference type="CDD" id="cd16260">
    <property type="entry name" value="EF4_III"/>
    <property type="match status" value="1"/>
</dbReference>
<protein>
    <recommendedName>
        <fullName evidence="11 12">Elongation factor 4</fullName>
        <shortName evidence="12">EF-4</shortName>
        <ecNumber evidence="11 12">3.6.5.n1</ecNumber>
    </recommendedName>
    <alternativeName>
        <fullName evidence="12">Ribosomal back-translocase LepA</fullName>
    </alternativeName>
</protein>
<comment type="caution">
    <text evidence="15">The sequence shown here is derived from an EMBL/GenBank/DDBJ whole genome shotgun (WGS) entry which is preliminary data.</text>
</comment>
<dbReference type="CDD" id="cd03699">
    <property type="entry name" value="EF4_II"/>
    <property type="match status" value="1"/>
</dbReference>
<dbReference type="PROSITE" id="PS00301">
    <property type="entry name" value="G_TR_1"/>
    <property type="match status" value="1"/>
</dbReference>
<evidence type="ECO:0000256" key="1">
    <source>
        <dbReference type="ARBA" id="ARBA00005454"/>
    </source>
</evidence>
<dbReference type="SUPFAM" id="SSF54980">
    <property type="entry name" value="EF-G C-terminal domain-like"/>
    <property type="match status" value="2"/>
</dbReference>
<evidence type="ECO:0000256" key="8">
    <source>
        <dbReference type="ARBA" id="ARBA00050293"/>
    </source>
</evidence>
<dbReference type="SUPFAM" id="SSF52540">
    <property type="entry name" value="P-loop containing nucleoside triphosphate hydrolases"/>
    <property type="match status" value="1"/>
</dbReference>
<evidence type="ECO:0000256" key="9">
    <source>
        <dbReference type="ARBA" id="ARBA00057626"/>
    </source>
</evidence>
<dbReference type="Gene3D" id="3.30.70.240">
    <property type="match status" value="1"/>
</dbReference>
<dbReference type="PANTHER" id="PTHR43512:SF4">
    <property type="entry name" value="TRANSLATION FACTOR GUF1 HOMOLOG, CHLOROPLASTIC"/>
    <property type="match status" value="1"/>
</dbReference>
<evidence type="ECO:0000256" key="13">
    <source>
        <dbReference type="SAM" id="MobiDB-lite"/>
    </source>
</evidence>
<dbReference type="InterPro" id="IPR000640">
    <property type="entry name" value="EFG_V-like"/>
</dbReference>
<dbReference type="EMBL" id="ABXY01000011">
    <property type="protein sequence ID" value="EEB21948.1"/>
    <property type="molecule type" value="Genomic_DNA"/>
</dbReference>
<dbReference type="PROSITE" id="PS51722">
    <property type="entry name" value="G_TR_2"/>
    <property type="match status" value="1"/>
</dbReference>
<dbReference type="InterPro" id="IPR035647">
    <property type="entry name" value="EFG_III/V"/>
</dbReference>
<dbReference type="GO" id="GO:0005886">
    <property type="term" value="C:plasma membrane"/>
    <property type="evidence" value="ECO:0007669"/>
    <property type="project" value="UniProtKB-SubCell"/>
</dbReference>
<keyword evidence="7 12" id="KW-0472">Membrane</keyword>
<dbReference type="InterPro" id="IPR004161">
    <property type="entry name" value="EFTu-like_2"/>
</dbReference>
<gene>
    <name evidence="12 15" type="primary">lepA</name>
    <name evidence="15" type="ORF">BIFCAT_00918</name>
</gene>
<evidence type="ECO:0000313" key="15">
    <source>
        <dbReference type="EMBL" id="EEB21948.1"/>
    </source>
</evidence>
<dbReference type="Gene3D" id="2.40.30.10">
    <property type="entry name" value="Translation factors"/>
    <property type="match status" value="1"/>
</dbReference>
<dbReference type="PANTHER" id="PTHR43512">
    <property type="entry name" value="TRANSLATION FACTOR GUF1-RELATED"/>
    <property type="match status" value="1"/>
</dbReference>
<evidence type="ECO:0000313" key="16">
    <source>
        <dbReference type="Proteomes" id="UP000003882"/>
    </source>
</evidence>
<dbReference type="Gene3D" id="3.40.50.300">
    <property type="entry name" value="P-loop containing nucleotide triphosphate hydrolases"/>
    <property type="match status" value="1"/>
</dbReference>
<dbReference type="GO" id="GO:0045727">
    <property type="term" value="P:positive regulation of translation"/>
    <property type="evidence" value="ECO:0007669"/>
    <property type="project" value="UniProtKB-UniRule"/>
</dbReference>
<feature type="compositionally biased region" description="Basic and acidic residues" evidence="13">
    <location>
        <begin position="619"/>
        <end position="636"/>
    </location>
</feature>
<dbReference type="Gene3D" id="3.30.70.2570">
    <property type="entry name" value="Elongation factor 4, C-terminal domain"/>
    <property type="match status" value="1"/>
</dbReference>
<dbReference type="AlphaFoldDB" id="B6XV12"/>
<dbReference type="Proteomes" id="UP000003882">
    <property type="component" value="Unassembled WGS sequence"/>
</dbReference>
<dbReference type="eggNOG" id="COG0481">
    <property type="taxonomic scope" value="Bacteria"/>
</dbReference>
<dbReference type="SUPFAM" id="SSF50447">
    <property type="entry name" value="Translation proteins"/>
    <property type="match status" value="1"/>
</dbReference>
<feature type="region of interest" description="Disordered" evidence="13">
    <location>
        <begin position="614"/>
        <end position="636"/>
    </location>
</feature>
<comment type="function">
    <text evidence="9 12">Required for accurate and efficient protein synthesis under certain stress conditions. May act as a fidelity factor of the translation reaction, by catalyzing a one-codon backward translocation of tRNAs on improperly translocated ribosomes. Back-translocation proceeds from a post-translocation (POST) complex to a pre-translocation (PRE) complex, thus giving elongation factor G a second chance to translocate the tRNAs correctly. Binds to ribosomes in a GTP-dependent manner.</text>
</comment>
<proteinExistence type="inferred from homology"/>
<dbReference type="HAMAP" id="MF_00071">
    <property type="entry name" value="LepA"/>
    <property type="match status" value="1"/>
</dbReference>
<dbReference type="FunFam" id="3.30.70.870:FF:000004">
    <property type="entry name" value="Translation factor GUF1, mitochondrial"/>
    <property type="match status" value="1"/>
</dbReference>
<keyword evidence="2 12" id="KW-1003">Cell membrane</keyword>
<dbReference type="InterPro" id="IPR038363">
    <property type="entry name" value="LepA_C_sf"/>
</dbReference>
<dbReference type="NCBIfam" id="TIGR00231">
    <property type="entry name" value="small_GTP"/>
    <property type="match status" value="1"/>
</dbReference>
<dbReference type="CDD" id="cd03709">
    <property type="entry name" value="lepA_C"/>
    <property type="match status" value="1"/>
</dbReference>